<proteinExistence type="predicted"/>
<dbReference type="EMBL" id="MN318203">
    <property type="protein sequence ID" value="QGM12782.1"/>
    <property type="molecule type" value="Genomic_DNA"/>
</dbReference>
<protein>
    <submittedName>
        <fullName evidence="2">p360_18R</fullName>
    </submittedName>
</protein>
<organism evidence="2">
    <name type="scientific">African swine fever virus</name>
    <name type="common">ASFV</name>
    <dbReference type="NCBI Taxonomy" id="10497"/>
    <lineage>
        <taxon>Viruses</taxon>
        <taxon>Varidnaviria</taxon>
        <taxon>Bamfordvirae</taxon>
        <taxon>Nucleocytoviricota</taxon>
        <taxon>Pokkesviricetes</taxon>
        <taxon>Asfuvirales</taxon>
        <taxon>Asfarviridae</taxon>
        <taxon>Asfivirus</taxon>
        <taxon>Asfivirus haemorrhagiae</taxon>
    </lineage>
</organism>
<accession>A0A649YJM5</accession>
<organismHost>
    <name type="scientific">Ornithodoros moubata</name>
    <name type="common">Soft tick</name>
    <name type="synonym">Argasid tick</name>
    <dbReference type="NCBI Taxonomy" id="6938"/>
</organismHost>
<evidence type="ECO:0000313" key="2">
    <source>
        <dbReference type="EMBL" id="QGM12782.1"/>
    </source>
</evidence>
<organismHost>
    <name type="scientific">Phacochoerus aethiopicus</name>
    <name type="common">Warthog</name>
    <dbReference type="NCBI Taxonomy" id="85517"/>
</organismHost>
<reference evidence="2" key="1">
    <citation type="submission" date="2019-08" db="EMBL/GenBank/DDBJ databases">
        <authorList>
            <person name="Ndlovu S.S."/>
        </authorList>
    </citation>
    <scope>NUCLEOTIDE SEQUENCE [LARGE SCALE GENOMIC DNA]</scope>
    <source>
        <strain evidence="2">LIV_5_40</strain>
    </source>
</reference>
<gene>
    <name evidence="2" type="primary">360_18R</name>
</gene>
<keyword evidence="1" id="KW-0472">Membrane</keyword>
<keyword evidence="1" id="KW-0812">Transmembrane</keyword>
<organismHost>
    <name type="scientific">Sus scrofa</name>
    <name type="common">Pig</name>
    <dbReference type="NCBI Taxonomy" id="9823"/>
</organismHost>
<keyword evidence="1" id="KW-1133">Transmembrane helix</keyword>
<organismHost>
    <name type="scientific">Potamochoerus larvatus</name>
    <name type="common">Bushpig</name>
    <dbReference type="NCBI Taxonomy" id="273792"/>
</organismHost>
<sequence>MQNKIPNFNLFFFFLYRMLEIVLATLLGDLQRLRVLTPQQRAVAFFRANTKELEDFLCSDGQSEEILSGPLLNRLLEPSGPLDILTGYHLFRQNPKAGQLRGLEVKMLVRLYDAIIYNILSRLRPTKVRNKAIVLYWVFRAIHICHAPLLLHIVRYVEPDFAVLAFICAAYFGAPQVLYLLYKYMPLSRAVLTDAIRIRLASNNQVRICYAYLLGGSLKGLLSAPLRIRLRAKLRSQRKKKDVLSPHDFLLLLQ</sequence>
<name>A0A649YJM5_ASF</name>
<feature type="transmembrane region" description="Helical" evidence="1">
    <location>
        <begin position="132"/>
        <end position="155"/>
    </location>
</feature>
<organismHost>
    <name type="scientific">Phacochoerus africanus</name>
    <name type="common">Warthog</name>
    <dbReference type="NCBI Taxonomy" id="41426"/>
</organismHost>
<evidence type="ECO:0000256" key="1">
    <source>
        <dbReference type="SAM" id="Phobius"/>
    </source>
</evidence>
<feature type="transmembrane region" description="Helical" evidence="1">
    <location>
        <begin position="6"/>
        <end position="27"/>
    </location>
</feature>
<feature type="transmembrane region" description="Helical" evidence="1">
    <location>
        <begin position="161"/>
        <end position="182"/>
    </location>
</feature>
<organismHost>
    <name type="scientific">Ornithodoros</name>
    <name type="common">relapsing fever ticks</name>
    <dbReference type="NCBI Taxonomy" id="6937"/>
</organismHost>